<evidence type="ECO:0000313" key="2">
    <source>
        <dbReference type="EMBL" id="SEB10622.1"/>
    </source>
</evidence>
<evidence type="ECO:0000256" key="1">
    <source>
        <dbReference type="SAM" id="Phobius"/>
    </source>
</evidence>
<dbReference type="RefSeq" id="WP_093070838.1">
    <property type="nucleotide sequence ID" value="NZ_FNQP01000036.1"/>
</dbReference>
<dbReference type="OrthoDB" id="5624303at2"/>
<keyword evidence="1" id="KW-0472">Membrane</keyword>
<dbReference type="AlphaFoldDB" id="A0A1H4GPS3"/>
<reference evidence="2 3" key="1">
    <citation type="submission" date="2016-10" db="EMBL/GenBank/DDBJ databases">
        <authorList>
            <person name="de Groot N.N."/>
        </authorList>
    </citation>
    <scope>NUCLEOTIDE SEQUENCE [LARGE SCALE GENOMIC DNA]</scope>
    <source>
        <strain evidence="2 3">DSM 21228</strain>
    </source>
</reference>
<dbReference type="EMBL" id="FNQP01000036">
    <property type="protein sequence ID" value="SEB10622.1"/>
    <property type="molecule type" value="Genomic_DNA"/>
</dbReference>
<dbReference type="STRING" id="525918.SAMN05660964_03574"/>
<sequence>MKKTYIIQSVSRNAISPEKGSIVWQLLDAADGRLRKVNGVTTLDKAGAIESVRSIYAREIPLVDELLLHNEGDTFTIDFSEFNQLQGYVEREMYLDMQHCERLSGLSRRTWRIVAVLTMLVVLWLGWMLNTSMTKFAQQQPLIHKHELP</sequence>
<evidence type="ECO:0000313" key="3">
    <source>
        <dbReference type="Proteomes" id="UP000199397"/>
    </source>
</evidence>
<accession>A0A1H4GPS3</accession>
<dbReference type="Proteomes" id="UP000199397">
    <property type="component" value="Unassembled WGS sequence"/>
</dbReference>
<keyword evidence="3" id="KW-1185">Reference proteome</keyword>
<organism evidence="2 3">
    <name type="scientific">Thiothrix caldifontis</name>
    <dbReference type="NCBI Taxonomy" id="525918"/>
    <lineage>
        <taxon>Bacteria</taxon>
        <taxon>Pseudomonadati</taxon>
        <taxon>Pseudomonadota</taxon>
        <taxon>Gammaproteobacteria</taxon>
        <taxon>Thiotrichales</taxon>
        <taxon>Thiotrichaceae</taxon>
        <taxon>Thiothrix</taxon>
    </lineage>
</organism>
<proteinExistence type="predicted"/>
<keyword evidence="1" id="KW-0812">Transmembrane</keyword>
<keyword evidence="1" id="KW-1133">Transmembrane helix</keyword>
<name>A0A1H4GPS3_9GAMM</name>
<protein>
    <submittedName>
        <fullName evidence="2">Uncharacterized protein</fullName>
    </submittedName>
</protein>
<feature type="transmembrane region" description="Helical" evidence="1">
    <location>
        <begin position="111"/>
        <end position="129"/>
    </location>
</feature>
<gene>
    <name evidence="2" type="ORF">SAMN05660964_03574</name>
</gene>